<comment type="caution">
    <text evidence="1">The sequence shown here is derived from an EMBL/GenBank/DDBJ whole genome shotgun (WGS) entry which is preliminary data.</text>
</comment>
<keyword evidence="2" id="KW-1185">Reference proteome</keyword>
<dbReference type="Proteomes" id="UP001526426">
    <property type="component" value="Unassembled WGS sequence"/>
</dbReference>
<gene>
    <name evidence="1" type="ORF">K4A83_03980</name>
</gene>
<reference evidence="1 2" key="1">
    <citation type="submission" date="2021-08" db="EMBL/GenBank/DDBJ databases">
        <title>Draft genome sequence of Spirulina subsalsa with high tolerance to salinity and hype-accumulation of phycocyanin.</title>
        <authorList>
            <person name="Pei H."/>
            <person name="Jiang L."/>
        </authorList>
    </citation>
    <scope>NUCLEOTIDE SEQUENCE [LARGE SCALE GENOMIC DNA]</scope>
    <source>
        <strain evidence="1 2">FACHB-351</strain>
    </source>
</reference>
<evidence type="ECO:0000313" key="2">
    <source>
        <dbReference type="Proteomes" id="UP001526426"/>
    </source>
</evidence>
<dbReference type="RefSeq" id="WP_265263121.1">
    <property type="nucleotide sequence ID" value="NZ_JAIHOM010000013.1"/>
</dbReference>
<dbReference type="EMBL" id="JAIHOM010000013">
    <property type="protein sequence ID" value="MCW6035436.1"/>
    <property type="molecule type" value="Genomic_DNA"/>
</dbReference>
<sequence length="571" mass="64692">MTQQKVWFGDIQNIFVLGEMDLEAIAYSLEATLQNPQEPLNFPAHLNTDQSPRLVALSASDGETTAQCAWGGGRGITQAVENALTQLRPQLPPAITWFKLDIVQKVVPVHRLNSDLPIPLERSLYGLAFDADSQIAFLPEHLHIHNLVNSELHLQPKRIKKYLQTHPQQLAAYERIEQAKEIKFYQFESRSFFWDGKTLKSLFRGHRIFNYQTLSPDQILEAAITGGNYLKASLNSEGQFLYRYLPQSDQTPPEYNILRHAGTIYALLELYEVTQDKELLEVCLSAISYLLQSMYPAPSPGVGTCIVENGYAKLGGNALTIIALAKYTELTQDKPYVPIILELGKRIRSLQQPDGTFTLHKQAYPDGTDSQFVSQYYPAEAILSLLRLYRLTRDTTWLDNADTAATTLIEKREAVPDELLPHDHWLLYALRELFPERPSALYLTHAGRIADAIAQAQNRDPLDIDWLGSFYYPPLTIPTAVRMEGLCAAYHLAQDSGNPEAADLIFEALQLGITFQLHTQYYPETALYLPHPQKVLGAFRKGITEFEIRIDYIQHNISSLLGMYRIMKNRG</sequence>
<dbReference type="SUPFAM" id="SSF48208">
    <property type="entry name" value="Six-hairpin glycosidases"/>
    <property type="match status" value="1"/>
</dbReference>
<proteinExistence type="predicted"/>
<name>A0ABT3L1Q7_9CYAN</name>
<evidence type="ECO:0000313" key="1">
    <source>
        <dbReference type="EMBL" id="MCW6035436.1"/>
    </source>
</evidence>
<organism evidence="1 2">
    <name type="scientific">Spirulina subsalsa FACHB-351</name>
    <dbReference type="NCBI Taxonomy" id="234711"/>
    <lineage>
        <taxon>Bacteria</taxon>
        <taxon>Bacillati</taxon>
        <taxon>Cyanobacteriota</taxon>
        <taxon>Cyanophyceae</taxon>
        <taxon>Spirulinales</taxon>
        <taxon>Spirulinaceae</taxon>
        <taxon>Spirulina</taxon>
    </lineage>
</organism>
<accession>A0ABT3L1Q7</accession>
<protein>
    <submittedName>
        <fullName evidence="1">Uncharacterized protein</fullName>
    </submittedName>
</protein>
<dbReference type="Gene3D" id="1.50.10.20">
    <property type="match status" value="1"/>
</dbReference>
<dbReference type="InterPro" id="IPR008928">
    <property type="entry name" value="6-hairpin_glycosidase_sf"/>
</dbReference>